<comment type="caution">
    <text evidence="2">The sequence shown here is derived from an EMBL/GenBank/DDBJ whole genome shotgun (WGS) entry which is preliminary data.</text>
</comment>
<dbReference type="InterPro" id="IPR041374">
    <property type="entry name" value="BaeRF_family12"/>
</dbReference>
<gene>
    <name evidence="2" type="ORF">KUH32_16685</name>
</gene>
<proteinExistence type="predicted"/>
<dbReference type="Proteomes" id="UP001166293">
    <property type="component" value="Unassembled WGS sequence"/>
</dbReference>
<accession>A0ABS6NBN0</accession>
<name>A0ABS6NBN0_9RHOB</name>
<feature type="region of interest" description="Disordered" evidence="1">
    <location>
        <begin position="35"/>
        <end position="72"/>
    </location>
</feature>
<dbReference type="Pfam" id="PF18856">
    <property type="entry name" value="baeRF_family12"/>
    <property type="match status" value="1"/>
</dbReference>
<dbReference type="EMBL" id="JAHRWL010000002">
    <property type="protein sequence ID" value="MBV2361403.1"/>
    <property type="molecule type" value="Genomic_DNA"/>
</dbReference>
<evidence type="ECO:0000313" key="2">
    <source>
        <dbReference type="EMBL" id="MBV2361403.1"/>
    </source>
</evidence>
<feature type="compositionally biased region" description="Basic and acidic residues" evidence="1">
    <location>
        <begin position="38"/>
        <end position="48"/>
    </location>
</feature>
<dbReference type="RefSeq" id="WP_217779727.1">
    <property type="nucleotide sequence ID" value="NZ_JAHRWL010000002.1"/>
</dbReference>
<evidence type="ECO:0000313" key="3">
    <source>
        <dbReference type="Proteomes" id="UP001166293"/>
    </source>
</evidence>
<organism evidence="2 3">
    <name type="scientific">Thalassococcus arenae</name>
    <dbReference type="NCBI Taxonomy" id="2851652"/>
    <lineage>
        <taxon>Bacteria</taxon>
        <taxon>Pseudomonadati</taxon>
        <taxon>Pseudomonadota</taxon>
        <taxon>Alphaproteobacteria</taxon>
        <taxon>Rhodobacterales</taxon>
        <taxon>Roseobacteraceae</taxon>
        <taxon>Thalassococcus</taxon>
    </lineage>
</organism>
<evidence type="ECO:0000256" key="1">
    <source>
        <dbReference type="SAM" id="MobiDB-lite"/>
    </source>
</evidence>
<protein>
    <submittedName>
        <fullName evidence="2">Host attachment family protein</fullName>
    </submittedName>
</protein>
<reference evidence="2" key="1">
    <citation type="submission" date="2021-06" db="EMBL/GenBank/DDBJ databases">
        <title>Thalassococcus sp. CAU 1522 isolated from sea sand, Republic of Korea.</title>
        <authorList>
            <person name="Kim W."/>
        </authorList>
    </citation>
    <scope>NUCLEOTIDE SEQUENCE</scope>
    <source>
        <strain evidence="2">CAU 1522</strain>
    </source>
</reference>
<keyword evidence="3" id="KW-1185">Reference proteome</keyword>
<sequence length="151" mass="16622">MSVLKAGTWVLVADGEKALFLRNDLDEINPDLNVVRIKKQDNPPDRDQGASPPGRRGDGGAGQRSAMEETDWHELAKERFAEDLADLLYQLAHRGAFDRLVLVAPPRVLGALRPALHKEVAARVVAELHKTLTNHPLDRIEALLQAELDGA</sequence>